<dbReference type="NCBIfam" id="TIGR00055">
    <property type="entry name" value="uppS"/>
    <property type="match status" value="1"/>
</dbReference>
<proteinExistence type="inferred from homology"/>
<evidence type="ECO:0000313" key="4">
    <source>
        <dbReference type="Proteomes" id="UP000292459"/>
    </source>
</evidence>
<dbReference type="InterPro" id="IPR001441">
    <property type="entry name" value="UPP_synth-like"/>
</dbReference>
<dbReference type="PANTHER" id="PTHR10291">
    <property type="entry name" value="DEHYDRODOLICHYL DIPHOSPHATE SYNTHASE FAMILY MEMBER"/>
    <property type="match status" value="1"/>
</dbReference>
<dbReference type="RefSeq" id="WP_130199351.1">
    <property type="nucleotide sequence ID" value="NZ_QVFV01000001.1"/>
</dbReference>
<dbReference type="GO" id="GO:0000287">
    <property type="term" value="F:magnesium ion binding"/>
    <property type="evidence" value="ECO:0007669"/>
    <property type="project" value="UniProtKB-UniRule"/>
</dbReference>
<dbReference type="AlphaFoldDB" id="A0A4Q7EIV9"/>
<keyword evidence="2" id="KW-0479">Metal-binding</keyword>
<accession>A0A4Q7EIV9</accession>
<reference evidence="3 4" key="1">
    <citation type="submission" date="2018-11" db="EMBL/GenBank/DDBJ databases">
        <title>Whole genome sequencing of an environmental sample.</title>
        <authorList>
            <person name="Sarangi A.N."/>
            <person name="Singh D."/>
            <person name="Tripathy S."/>
        </authorList>
    </citation>
    <scope>NUCLEOTIDE SEQUENCE [LARGE SCALE GENOMIC DNA]</scope>
    <source>
        <strain evidence="3 4">Lakshadweep</strain>
    </source>
</reference>
<dbReference type="FunFam" id="3.40.1180.10:FF:000001">
    <property type="entry name" value="(2E,6E)-farnesyl-diphosphate-specific ditrans,polycis-undecaprenyl-diphosphate synthase"/>
    <property type="match status" value="1"/>
</dbReference>
<dbReference type="Proteomes" id="UP000292459">
    <property type="component" value="Unassembled WGS sequence"/>
</dbReference>
<keyword evidence="4" id="KW-1185">Reference proteome</keyword>
<feature type="binding site" evidence="2">
    <location>
        <position position="22"/>
    </location>
    <ligand>
        <name>Mg(2+)</name>
        <dbReference type="ChEBI" id="CHEBI:18420"/>
    </ligand>
</feature>
<evidence type="ECO:0000256" key="1">
    <source>
        <dbReference type="ARBA" id="ARBA00022679"/>
    </source>
</evidence>
<feature type="binding site" evidence="2">
    <location>
        <position position="190"/>
    </location>
    <ligand>
        <name>substrate</name>
    </ligand>
</feature>
<feature type="binding site" evidence="2">
    <location>
        <position position="27"/>
    </location>
    <ligand>
        <name>substrate</name>
    </ligand>
</feature>
<dbReference type="InterPro" id="IPR036424">
    <property type="entry name" value="UPP_synth-like_sf"/>
</dbReference>
<feature type="binding site" evidence="2">
    <location>
        <position position="73"/>
    </location>
    <ligand>
        <name>substrate</name>
    </ligand>
</feature>
<feature type="binding site" evidence="2">
    <location>
        <position position="35"/>
    </location>
    <ligand>
        <name>substrate</name>
    </ligand>
</feature>
<dbReference type="SUPFAM" id="SSF64005">
    <property type="entry name" value="Undecaprenyl diphosphate synthase"/>
    <property type="match status" value="1"/>
</dbReference>
<dbReference type="NCBIfam" id="NF011406">
    <property type="entry name" value="PRK14831.1"/>
    <property type="match status" value="1"/>
</dbReference>
<dbReference type="PANTHER" id="PTHR10291:SF0">
    <property type="entry name" value="DEHYDRODOLICHYL DIPHOSPHATE SYNTHASE 2"/>
    <property type="match status" value="1"/>
</dbReference>
<feature type="binding site" evidence="2">
    <location>
        <position position="39"/>
    </location>
    <ligand>
        <name>substrate</name>
    </ligand>
</feature>
<comment type="cofactor">
    <cofactor evidence="2">
        <name>Mg(2+)</name>
        <dbReference type="ChEBI" id="CHEBI:18420"/>
    </cofactor>
    <text evidence="2">Binds 2 magnesium ions per subunit.</text>
</comment>
<comment type="similarity">
    <text evidence="2">Belongs to the UPP synthase family.</text>
</comment>
<dbReference type="NCBIfam" id="NF011405">
    <property type="entry name" value="PRK14830.1"/>
    <property type="match status" value="1"/>
</dbReference>
<keyword evidence="2" id="KW-0460">Magnesium</keyword>
<evidence type="ECO:0000256" key="2">
    <source>
        <dbReference type="HAMAP-Rule" id="MF_01139"/>
    </source>
</evidence>
<comment type="caution">
    <text evidence="3">The sequence shown here is derived from an EMBL/GenBank/DDBJ whole genome shotgun (WGS) entry which is preliminary data.</text>
</comment>
<dbReference type="InterPro" id="IPR018520">
    <property type="entry name" value="UPP_synth-like_CS"/>
</dbReference>
<dbReference type="Pfam" id="PF01255">
    <property type="entry name" value="Prenyltransf"/>
    <property type="match status" value="1"/>
</dbReference>
<feature type="active site" evidence="2">
    <location>
        <position position="22"/>
    </location>
</feature>
<name>A0A4Q7EIV9_9CYAN</name>
<feature type="binding site" evidence="2">
    <location>
        <begin position="196"/>
        <end position="198"/>
    </location>
    <ligand>
        <name>substrate</name>
    </ligand>
</feature>
<feature type="active site" description="Proton acceptor" evidence="2">
    <location>
        <position position="70"/>
    </location>
</feature>
<dbReference type="Gene3D" id="3.40.1180.10">
    <property type="entry name" value="Decaprenyl diphosphate synthase-like"/>
    <property type="match status" value="1"/>
</dbReference>
<comment type="function">
    <text evidence="2">Catalyzes the condensation of isopentenyl diphosphate (IPP) with allylic pyrophosphates generating different type of terpenoids.</text>
</comment>
<feature type="binding site" evidence="2">
    <location>
        <begin position="67"/>
        <end position="69"/>
    </location>
    <ligand>
        <name>substrate</name>
    </ligand>
</feature>
<dbReference type="EMBL" id="QVFV01000001">
    <property type="protein sequence ID" value="RZM83028.1"/>
    <property type="molecule type" value="Genomic_DNA"/>
</dbReference>
<comment type="subunit">
    <text evidence="2">Homodimer.</text>
</comment>
<evidence type="ECO:0000313" key="3">
    <source>
        <dbReference type="EMBL" id="RZM83028.1"/>
    </source>
</evidence>
<organism evidence="3 4">
    <name type="scientific">Leptolyngbya iicbica LK</name>
    <dbReference type="NCBI Taxonomy" id="2294035"/>
    <lineage>
        <taxon>Bacteria</taxon>
        <taxon>Bacillati</taxon>
        <taxon>Cyanobacteriota</taxon>
        <taxon>Cyanophyceae</taxon>
        <taxon>Leptolyngbyales</taxon>
        <taxon>Leptolyngbyaceae</taxon>
        <taxon>Leptolyngbya group</taxon>
        <taxon>Leptolyngbya</taxon>
        <taxon>Leptolyngbya iicbica</taxon>
    </lineage>
</organism>
<gene>
    <name evidence="3" type="ORF">DYY88_03445</name>
</gene>
<feature type="binding site" evidence="2">
    <location>
        <position position="209"/>
    </location>
    <ligand>
        <name>Mg(2+)</name>
        <dbReference type="ChEBI" id="CHEBI:18420"/>
    </ligand>
</feature>
<keyword evidence="1 2" id="KW-0808">Transferase</keyword>
<protein>
    <recommendedName>
        <fullName evidence="2">Isoprenyl transferase</fullName>
        <ecNumber evidence="2">2.5.1.-</ecNumber>
    </recommendedName>
</protein>
<dbReference type="EC" id="2.5.1.-" evidence="2"/>
<dbReference type="OrthoDB" id="4191603at2"/>
<dbReference type="PROSITE" id="PS01066">
    <property type="entry name" value="UPP_SYNTHASE"/>
    <property type="match status" value="1"/>
</dbReference>
<dbReference type="HAMAP" id="MF_01139">
    <property type="entry name" value="ISPT"/>
    <property type="match status" value="1"/>
</dbReference>
<feature type="binding site" evidence="2">
    <location>
        <position position="71"/>
    </location>
    <ligand>
        <name>substrate</name>
    </ligand>
</feature>
<dbReference type="GO" id="GO:0045547">
    <property type="term" value="F:ditrans,polycis-polyprenyl diphosphate synthase [(2E,6E)-farnesyl diphosphate specific] activity"/>
    <property type="evidence" value="ECO:0007669"/>
    <property type="project" value="TreeGrafter"/>
</dbReference>
<dbReference type="CDD" id="cd00475">
    <property type="entry name" value="Cis_IPPS"/>
    <property type="match status" value="1"/>
</dbReference>
<feature type="binding site" evidence="2">
    <location>
        <begin position="23"/>
        <end position="26"/>
    </location>
    <ligand>
        <name>substrate</name>
    </ligand>
</feature>
<dbReference type="GO" id="GO:0016094">
    <property type="term" value="P:polyprenol biosynthetic process"/>
    <property type="evidence" value="ECO:0007669"/>
    <property type="project" value="TreeGrafter"/>
</dbReference>
<sequence length="248" mass="28501">MKTLPVDLDRDRLPRHVACIMDGNGRWAKARGLPRIAGHRQGARILKDLVRCCQDWGIPNLTVYAFSTENWQRPLQEVEFLMRLFERLLQKELAEMHREGVRLRFLGDLSALPATLQTAMRHACETTADNRGVTFNVAVNYGSRLEITRACQALAAQVQQGHLQPADIDETAISRQLYTLDGPDPDLLIRTSGEQRLSNYLLWQLAYTELYFTDRYWPDFDRVAFHDALLAYQQRDRRFGKVPTALSA</sequence>